<accession>A0ABX3IHA9</accession>
<dbReference type="InterPro" id="IPR000160">
    <property type="entry name" value="GGDEF_dom"/>
</dbReference>
<dbReference type="InterPro" id="IPR027417">
    <property type="entry name" value="P-loop_NTPase"/>
</dbReference>
<dbReference type="PROSITE" id="PS50887">
    <property type="entry name" value="GGDEF"/>
    <property type="match status" value="1"/>
</dbReference>
<dbReference type="PANTHER" id="PTHR45138">
    <property type="entry name" value="REGULATORY COMPONENTS OF SENSORY TRANSDUCTION SYSTEM"/>
    <property type="match status" value="1"/>
</dbReference>
<dbReference type="CDD" id="cd01949">
    <property type="entry name" value="GGDEF"/>
    <property type="match status" value="1"/>
</dbReference>
<dbReference type="SUPFAM" id="SSF52540">
    <property type="entry name" value="P-loop containing nucleoside triphosphate hydrolases"/>
    <property type="match status" value="1"/>
</dbReference>
<dbReference type="InterPro" id="IPR050469">
    <property type="entry name" value="Diguanylate_Cyclase"/>
</dbReference>
<evidence type="ECO:0000313" key="3">
    <source>
        <dbReference type="Proteomes" id="UP000242616"/>
    </source>
</evidence>
<name>A0ABX3IHA9_9BACT</name>
<evidence type="ECO:0000313" key="2">
    <source>
        <dbReference type="EMBL" id="ONN26815.1"/>
    </source>
</evidence>
<protein>
    <submittedName>
        <fullName evidence="2">Diguanylate cyclase</fullName>
    </submittedName>
</protein>
<dbReference type="Pfam" id="PF00990">
    <property type="entry name" value="GGDEF"/>
    <property type="match status" value="1"/>
</dbReference>
<dbReference type="RefSeq" id="WP_077198669.1">
    <property type="nucleotide sequence ID" value="NZ_LBFC01000022.1"/>
</dbReference>
<feature type="domain" description="GGDEF" evidence="1">
    <location>
        <begin position="1207"/>
        <end position="1338"/>
    </location>
</feature>
<dbReference type="InterPro" id="IPR043128">
    <property type="entry name" value="Rev_trsase/Diguanyl_cyclase"/>
</dbReference>
<dbReference type="Proteomes" id="UP000242616">
    <property type="component" value="Unassembled WGS sequence"/>
</dbReference>
<reference evidence="2 3" key="1">
    <citation type="submission" date="2015-06" db="EMBL/GenBank/DDBJ databases">
        <title>Genome sequencing of Thermotogales isolates from hydrothermal vents.</title>
        <authorList>
            <person name="Haverkamp T.H."/>
            <person name="Kublanov I.V."/>
            <person name="Nesbo C.L."/>
        </authorList>
    </citation>
    <scope>NUCLEOTIDE SEQUENCE [LARGE SCALE GENOMIC DNA]</scope>
    <source>
        <strain evidence="3">ik275mar</strain>
    </source>
</reference>
<keyword evidence="3" id="KW-1185">Reference proteome</keyword>
<gene>
    <name evidence="2" type="ORF">XJ44_08095</name>
</gene>
<dbReference type="PANTHER" id="PTHR45138:SF9">
    <property type="entry name" value="DIGUANYLATE CYCLASE DGCM-RELATED"/>
    <property type="match status" value="1"/>
</dbReference>
<organism evidence="2 3">
    <name type="scientific">Thermosipho affectus</name>
    <dbReference type="NCBI Taxonomy" id="660294"/>
    <lineage>
        <taxon>Bacteria</taxon>
        <taxon>Thermotogati</taxon>
        <taxon>Thermotogota</taxon>
        <taxon>Thermotogae</taxon>
        <taxon>Thermotogales</taxon>
        <taxon>Fervidobacteriaceae</taxon>
        <taxon>Thermosipho</taxon>
    </lineage>
</organism>
<dbReference type="NCBIfam" id="TIGR00254">
    <property type="entry name" value="GGDEF"/>
    <property type="match status" value="1"/>
</dbReference>
<sequence length="1343" mass="158967">MKILKFFRKTYNGEEYIIEEEGNIKRMKVIDKDLVGNFMEFSNYLSLLNYVMGFLKPERYEIENEKVVLYFAYNNEQPVEIEKLSLSSKRALFLILLNLLQEIYHIPNLFFPIFSVDDILLQENTFVVQPPIWLSRNMVPEIKDRVFVAPEFLKKQQIVEKSTVYVIGKFLEKLNLENDEINKVIKEMVREDVTKRNFHFGMPSVYKSFLEMNFVVPTIQRPELDIILKVVDYPERFIGVVGEQRMGKTTLINILQDRFMVEGKNVIRANSIKQFALQLLQLAADKGSENVLSEISDIIKNGGKVDTLVPLVGSVMEEFDQIIILVDDYQEKFDNFKVFLKELSKLSFSGNHKIIAFSTEEFEDFEKVITLNPFSVENVRELVEKSFGKIEKLDILVDFLHKVSSGFPGILVEILGSLVEKKILRKNIEKNCWICDFERLENFSFENIFDVFSMLNAEDVYSLRCLSVLGQKFTVEEIKLLEKILNKDFSKIIELSEKRGILYREYSIWRFTLKQYWQKLYSQAERKKEIHQKLICEYLKFDFFGVYQKVAWHFKMLGEEKKAVIFYLKAIRRGLEKYYSPNILLKMISEAEDLAPGKVLYSLIRFKIEVYYRTFKKINFEVSDKEIFLYWRMAAKFVNQKNREVVEFFEENKEKLQGFGKIGTYRRILLYYLALYNLGLYDKIDISVLKEISSIKDVDSKFVMDLKIRALILLGDLLSRRDKLSSDYFYNTAEMIAKEKELYHFLPTIYNNKSFNIGNFVILRQLLDKSIYYAEKVGLTNLSIVSKINKIYTMLYIGNIREFFMELSKLRKIIKLKNMDYELAETYKLEVLYHIYNREFEEGYKDLMIINKISQKFEISDSYLKSLFMLYIFTGKVELARALYEEHKNEKSFLEWGFNYFVKLSLAEDEDKFKRVWDEYKDSDVFLWREEIFSLFGEKIAKVDPEGFFEQLRFFEKDYASQDLKLSLALLYEGFAKYYKVLGKSYRYSLYISKAYSLYREIGLENYVRILEKNESAGINSYFKKGQNISDMLQKQNISKGLKDYFLKSNFALEVLEELKAIEEIEEPQNIINYFASKIIQILPVNEVAIYVEDKQIEEKFEFSNADDILKEDSIEKSPLRIRISDKIDKYLEYYIYISNKNLRISDEELLYILDLLKIVEYGFVTALKSSILRIRSLLDPLTKLYTRYYFAEKIEQYFIRAKKFREKMSIIMCDLDHFKQINDKYGHLVGDRVLKEVARILKGGVRNKNDIVGRYGGEEFIILLSNTFSKEAKQIAERLRREIELIDRFPFKITMSFGIACYPEVKVDTSDELVGYADDALYKAKDLGRNRVVVFEVFKENN</sequence>
<evidence type="ECO:0000259" key="1">
    <source>
        <dbReference type="PROSITE" id="PS50887"/>
    </source>
</evidence>
<comment type="caution">
    <text evidence="2">The sequence shown here is derived from an EMBL/GenBank/DDBJ whole genome shotgun (WGS) entry which is preliminary data.</text>
</comment>
<dbReference type="SUPFAM" id="SSF55073">
    <property type="entry name" value="Nucleotide cyclase"/>
    <property type="match status" value="1"/>
</dbReference>
<dbReference type="Gene3D" id="3.30.70.270">
    <property type="match status" value="1"/>
</dbReference>
<proteinExistence type="predicted"/>
<dbReference type="EMBL" id="LBFC01000022">
    <property type="protein sequence ID" value="ONN26815.1"/>
    <property type="molecule type" value="Genomic_DNA"/>
</dbReference>
<dbReference type="SMART" id="SM00267">
    <property type="entry name" value="GGDEF"/>
    <property type="match status" value="1"/>
</dbReference>
<dbReference type="InterPro" id="IPR029787">
    <property type="entry name" value="Nucleotide_cyclase"/>
</dbReference>